<name>A0A484AS77_DRONA</name>
<proteinExistence type="predicted"/>
<reference evidence="1 2" key="1">
    <citation type="journal article" date="2019" name="J. Hered.">
        <title>An Improved Genome Assembly for Drosophila navojoa, the Basal Species in the mojavensis Cluster.</title>
        <authorList>
            <person name="Vanderlinde T."/>
            <person name="Dupim E.G."/>
            <person name="Nazario-Yepiz N.O."/>
            <person name="Carvalho A.B."/>
        </authorList>
    </citation>
    <scope>NUCLEOTIDE SEQUENCE [LARGE SCALE GENOMIC DNA]</scope>
    <source>
        <strain evidence="1">Navoj_Jal97</strain>
        <tissue evidence="1">Whole organism</tissue>
    </source>
</reference>
<gene>
    <name evidence="1" type="ORF">AWZ03_014856</name>
</gene>
<dbReference type="EMBL" id="LSRL02002132">
    <property type="protein sequence ID" value="TDG38720.1"/>
    <property type="molecule type" value="Genomic_DNA"/>
</dbReference>
<keyword evidence="2" id="KW-1185">Reference proteome</keyword>
<feature type="non-terminal residue" evidence="1">
    <location>
        <position position="34"/>
    </location>
</feature>
<evidence type="ECO:0000313" key="1">
    <source>
        <dbReference type="EMBL" id="TDG38720.1"/>
    </source>
</evidence>
<protein>
    <submittedName>
        <fullName evidence="1">Uncharacterized protein</fullName>
    </submittedName>
</protein>
<dbReference type="Proteomes" id="UP000295192">
    <property type="component" value="Unassembled WGS sequence"/>
</dbReference>
<accession>A0A484AS77</accession>
<organism evidence="1 2">
    <name type="scientific">Drosophila navojoa</name>
    <name type="common">Fruit fly</name>
    <dbReference type="NCBI Taxonomy" id="7232"/>
    <lineage>
        <taxon>Eukaryota</taxon>
        <taxon>Metazoa</taxon>
        <taxon>Ecdysozoa</taxon>
        <taxon>Arthropoda</taxon>
        <taxon>Hexapoda</taxon>
        <taxon>Insecta</taxon>
        <taxon>Pterygota</taxon>
        <taxon>Neoptera</taxon>
        <taxon>Endopterygota</taxon>
        <taxon>Diptera</taxon>
        <taxon>Brachycera</taxon>
        <taxon>Muscomorpha</taxon>
        <taxon>Ephydroidea</taxon>
        <taxon>Drosophilidae</taxon>
        <taxon>Drosophila</taxon>
    </lineage>
</organism>
<dbReference type="AlphaFoldDB" id="A0A484AS77"/>
<sequence length="34" mass="3752">MIAQYIEVHQSSWDELLPEITLAVNSSVADSTGF</sequence>
<evidence type="ECO:0000313" key="2">
    <source>
        <dbReference type="Proteomes" id="UP000295192"/>
    </source>
</evidence>
<comment type="caution">
    <text evidence="1">The sequence shown here is derived from an EMBL/GenBank/DDBJ whole genome shotgun (WGS) entry which is preliminary data.</text>
</comment>